<accession>A0A6J7SMV6</accession>
<organism evidence="4">
    <name type="scientific">freshwater metagenome</name>
    <dbReference type="NCBI Taxonomy" id="449393"/>
    <lineage>
        <taxon>unclassified sequences</taxon>
        <taxon>metagenomes</taxon>
        <taxon>ecological metagenomes</taxon>
    </lineage>
</organism>
<dbReference type="GO" id="GO:0019748">
    <property type="term" value="P:secondary metabolic process"/>
    <property type="evidence" value="ECO:0007669"/>
    <property type="project" value="TreeGrafter"/>
</dbReference>
<dbReference type="Pfam" id="PF04909">
    <property type="entry name" value="Amidohydro_2"/>
    <property type="match status" value="1"/>
</dbReference>
<name>A0A6J7SMV6_9ZZZZ</name>
<dbReference type="GO" id="GO:0016831">
    <property type="term" value="F:carboxy-lyase activity"/>
    <property type="evidence" value="ECO:0007669"/>
    <property type="project" value="InterPro"/>
</dbReference>
<dbReference type="AlphaFoldDB" id="A0A6J7SMV6"/>
<dbReference type="SUPFAM" id="SSF51556">
    <property type="entry name" value="Metallo-dependent hydrolases"/>
    <property type="match status" value="1"/>
</dbReference>
<evidence type="ECO:0000256" key="1">
    <source>
        <dbReference type="ARBA" id="ARBA00023239"/>
    </source>
</evidence>
<reference evidence="4" key="1">
    <citation type="submission" date="2020-05" db="EMBL/GenBank/DDBJ databases">
        <authorList>
            <person name="Chiriac C."/>
            <person name="Salcher M."/>
            <person name="Ghai R."/>
            <person name="Kavagutti S V."/>
        </authorList>
    </citation>
    <scope>NUCLEOTIDE SEQUENCE</scope>
</reference>
<evidence type="ECO:0000313" key="4">
    <source>
        <dbReference type="EMBL" id="CAB5042403.1"/>
    </source>
</evidence>
<dbReference type="PANTHER" id="PTHR21240">
    <property type="entry name" value="2-AMINO-3-CARBOXYLMUCONATE-6-SEMIALDEHYDE DECARBOXYLASE"/>
    <property type="match status" value="1"/>
</dbReference>
<dbReference type="EMBL" id="CAFBMC010000043">
    <property type="protein sequence ID" value="CAB4900054.1"/>
    <property type="molecule type" value="Genomic_DNA"/>
</dbReference>
<dbReference type="Gene3D" id="3.20.20.140">
    <property type="entry name" value="Metal-dependent hydrolases"/>
    <property type="match status" value="1"/>
</dbReference>
<dbReference type="InterPro" id="IPR032465">
    <property type="entry name" value="ACMSD"/>
</dbReference>
<protein>
    <submittedName>
        <fullName evidence="4">Unannotated protein</fullName>
    </submittedName>
</protein>
<feature type="domain" description="Amidohydrolase-related" evidence="2">
    <location>
        <begin position="90"/>
        <end position="377"/>
    </location>
</feature>
<dbReference type="PANTHER" id="PTHR21240:SF28">
    <property type="entry name" value="ISO-OROTATE DECARBOXYLASE (EUROFUNG)"/>
    <property type="match status" value="1"/>
</dbReference>
<evidence type="ECO:0000313" key="3">
    <source>
        <dbReference type="EMBL" id="CAB4900054.1"/>
    </source>
</evidence>
<dbReference type="InterPro" id="IPR006680">
    <property type="entry name" value="Amidohydro-rel"/>
</dbReference>
<gene>
    <name evidence="3" type="ORF">UFOPK3495_00908</name>
    <name evidence="4" type="ORF">UFOPK4237_01522</name>
</gene>
<proteinExistence type="predicted"/>
<dbReference type="InterPro" id="IPR032466">
    <property type="entry name" value="Metal_Hydrolase"/>
</dbReference>
<dbReference type="EMBL" id="CAFBPZ010000138">
    <property type="protein sequence ID" value="CAB5042403.1"/>
    <property type="molecule type" value="Genomic_DNA"/>
</dbReference>
<keyword evidence="1" id="KW-0456">Lyase</keyword>
<evidence type="ECO:0000259" key="2">
    <source>
        <dbReference type="Pfam" id="PF04909"/>
    </source>
</evidence>
<dbReference type="GO" id="GO:0005737">
    <property type="term" value="C:cytoplasm"/>
    <property type="evidence" value="ECO:0007669"/>
    <property type="project" value="TreeGrafter"/>
</dbReference>
<dbReference type="GO" id="GO:0016787">
    <property type="term" value="F:hydrolase activity"/>
    <property type="evidence" value="ECO:0007669"/>
    <property type="project" value="InterPro"/>
</dbReference>
<sequence>MKLNDMILLSTDDHIIEPPDMFEGHWPTKLKDQAPRLVRNEKTGLEEWIFQNVAVGASGLGAVVSWPKQEWGFDPVGYAEMRPGVYDLHEKVRDMNANGVLAATTFPTFPGFAGTHLASLPDKKLSLMAIQAVNDYILDGIAGTYPGRFMPLCILPYYDIEASVIEIHRIAKKGCVTVSIPETPYGLGLPDFASGHWDPIFKAINDHGIVASLHIAGGFSLLQRPKDTRPDDIVILAPLISTITGTDLMLSGVLRRFPDTKIAMSEGGLAWIPGFLDRMDRHITNQAWTGLDTLPPGMSPSDVWKKNFLACFITDKSALKNRDRIGIDTISWECDYPHSDCTWPNSPEMLLEELEAADCTDEEIDKISWENTTKFFNWDPFKHTPREQATVGALRALSKDVDISETSKAEYRRRYETVGV</sequence>